<evidence type="ECO:0000256" key="1">
    <source>
        <dbReference type="ARBA" id="ARBA00022737"/>
    </source>
</evidence>
<feature type="region of interest" description="Disordered" evidence="2">
    <location>
        <begin position="535"/>
        <end position="558"/>
    </location>
</feature>
<keyword evidence="1" id="KW-0677">Repeat</keyword>
<feature type="chain" id="PRO_5047349124" evidence="3">
    <location>
        <begin position="25"/>
        <end position="1040"/>
    </location>
</feature>
<dbReference type="PANTHER" id="PTHR43739">
    <property type="entry name" value="XYLOGLUCANASE (EUROFUNG)"/>
    <property type="match status" value="1"/>
</dbReference>
<dbReference type="GO" id="GO:0016787">
    <property type="term" value="F:hydrolase activity"/>
    <property type="evidence" value="ECO:0007669"/>
    <property type="project" value="UniProtKB-KW"/>
</dbReference>
<keyword evidence="6" id="KW-1185">Reference proteome</keyword>
<evidence type="ECO:0000313" key="6">
    <source>
        <dbReference type="Proteomes" id="UP000676506"/>
    </source>
</evidence>
<keyword evidence="5" id="KW-0378">Hydrolase</keyword>
<dbReference type="PANTHER" id="PTHR43739:SF5">
    <property type="entry name" value="EXO-ALPHA-SIALIDASE"/>
    <property type="match status" value="1"/>
</dbReference>
<name>A0ABX8BFG8_9BACT</name>
<dbReference type="PROSITE" id="PS51257">
    <property type="entry name" value="PROKAR_LIPOPROTEIN"/>
    <property type="match status" value="1"/>
</dbReference>
<dbReference type="InterPro" id="IPR036278">
    <property type="entry name" value="Sialidase_sf"/>
</dbReference>
<evidence type="ECO:0000256" key="3">
    <source>
        <dbReference type="SAM" id="SignalP"/>
    </source>
</evidence>
<feature type="signal peptide" evidence="3">
    <location>
        <begin position="1"/>
        <end position="24"/>
    </location>
</feature>
<evidence type="ECO:0000313" key="5">
    <source>
        <dbReference type="EMBL" id="QUW04363.1"/>
    </source>
</evidence>
<evidence type="ECO:0000259" key="4">
    <source>
        <dbReference type="Pfam" id="PF15902"/>
    </source>
</evidence>
<gene>
    <name evidence="5" type="ORF">J8C06_11210</name>
</gene>
<dbReference type="Proteomes" id="UP000676506">
    <property type="component" value="Chromosome 2"/>
</dbReference>
<sequence>MSNLKLFLTAAFALGCLASTFTLAQERPAPATQSRPTAPPKLDASMLGAVTARSIGPATMSGRIAALDVVNANPKVIYVGAASGGIWKSVDGGLVFRPIFDKHTQSIGAIAIDQAQPETVWVGTGEGWTRNSVSIGNGVYKTTDGGETWTRVGLEKTERIARIVVDPRKSDTVYVAALGSLWSAGEDRGLYKTTDGGKTWTKILYVNADTGCADVALDPQEPDILYASTWQFRRQPWTFTSGGPGSGLHKSTDGGKTWKKLTNGLPDGELGRIAVAVAPSRPNVVYANVESRKTALYVSQDLGESWTKVNDTNASVKSRPFYFSLVVVDPKDYRRVYKPATTLARSQDGGKTFETIAGSTHSDHHALWINPANPDHLRLGTDGGVYESMNGGRTFRLLRSLPVSQFYHVTADNERPYNVYGGLQDNGTWMAPSHKSGGIANADWRDIGFGDGFWAIPDPTDANLVYLESQGGNLARWHRRTNETKFIAPPERPGEKLRFNWNSPIAVGRKNPANLYFGAQYLFLSRDKGESWTRISPDLTTNDPAKQKQEESGGLTIDNSTAENHCTIFTISESPLDEKIIWVGTDDGNLQVTRDGGKTWTNVARNLPGLPAQTWCSCVEASRFAVGTAYATFDGHRTGDMATYAYRTDDFGQTWRRITDGDATGYAHVIREDTLARDLLFLGTEMGFFVSLDRGERWVKFTGGLPSGLPIYDVFVHPREGDVILATHGRGIYIVDDISPLRQLTPEVIAREVAFLETRPSVLRTPTLGQSFPGDDEFRGAPLPDAAIITYYLKERHVIGDFRVEIYNPAGDLISTLPGGKRKGINRVEWPTRLKPPRVPRSEAAPFPLPGPTVLEGTYTVKLIKDKQVYTGAVTLVADPTSPHRPADRQLRQRTQLELYALLEQLAYVDAALIDMRDTARARLTGLPAGDALAKQLTALAERCQTLRAALVATREGGITGEEQLREKLADLYGKISYYGGRPSASQLALVGPYRQAVEQAEAQLKALAAGELAAVNAALKGRNLAAIELLTREAYDRRP</sequence>
<dbReference type="InterPro" id="IPR031778">
    <property type="entry name" value="Sortilin_N"/>
</dbReference>
<dbReference type="SUPFAM" id="SSF50939">
    <property type="entry name" value="Sialidases"/>
    <property type="match status" value="2"/>
</dbReference>
<organism evidence="5 6">
    <name type="scientific">Chloracidobacterium validum</name>
    <dbReference type="NCBI Taxonomy" id="2821543"/>
    <lineage>
        <taxon>Bacteria</taxon>
        <taxon>Pseudomonadati</taxon>
        <taxon>Acidobacteriota</taxon>
        <taxon>Terriglobia</taxon>
        <taxon>Terriglobales</taxon>
        <taxon>Acidobacteriaceae</taxon>
        <taxon>Chloracidobacterium</taxon>
    </lineage>
</organism>
<dbReference type="InterPro" id="IPR015943">
    <property type="entry name" value="WD40/YVTN_repeat-like_dom_sf"/>
</dbReference>
<evidence type="ECO:0000256" key="2">
    <source>
        <dbReference type="SAM" id="MobiDB-lite"/>
    </source>
</evidence>
<reference evidence="5 6" key="1">
    <citation type="submission" date="2021-03" db="EMBL/GenBank/DDBJ databases">
        <title>Genomic and phenotypic characterization of Chloracidobacterium isolates provides evidence for multiple species.</title>
        <authorList>
            <person name="Saini M.K."/>
            <person name="Costas A.M.G."/>
            <person name="Tank M."/>
            <person name="Bryant D.A."/>
        </authorList>
    </citation>
    <scope>NUCLEOTIDE SEQUENCE [LARGE SCALE GENOMIC DNA]</scope>
    <source>
        <strain evidence="5 6">BV2-C</strain>
    </source>
</reference>
<feature type="domain" description="Sortilin N-terminal" evidence="4">
    <location>
        <begin position="139"/>
        <end position="264"/>
    </location>
</feature>
<proteinExistence type="predicted"/>
<dbReference type="EMBL" id="CP072649">
    <property type="protein sequence ID" value="QUW04363.1"/>
    <property type="molecule type" value="Genomic_DNA"/>
</dbReference>
<dbReference type="InterPro" id="IPR052025">
    <property type="entry name" value="Xyloglucanase_GH74"/>
</dbReference>
<dbReference type="Gene3D" id="2.130.10.10">
    <property type="entry name" value="YVTN repeat-like/Quinoprotein amine dehydrogenase"/>
    <property type="match status" value="5"/>
</dbReference>
<dbReference type="CDD" id="cd15482">
    <property type="entry name" value="Sialidase_non-viral"/>
    <property type="match status" value="2"/>
</dbReference>
<keyword evidence="3" id="KW-0732">Signal</keyword>
<dbReference type="RefSeq" id="WP_211430252.1">
    <property type="nucleotide sequence ID" value="NZ_CP072649.1"/>
</dbReference>
<protein>
    <submittedName>
        <fullName evidence="5">Glycosyl hydrolase</fullName>
    </submittedName>
</protein>
<dbReference type="Pfam" id="PF15902">
    <property type="entry name" value="Sortilin-Vps10"/>
    <property type="match status" value="1"/>
</dbReference>
<accession>A0ABX8BFG8</accession>